<evidence type="ECO:0000313" key="1">
    <source>
        <dbReference type="EMBL" id="SVA76386.1"/>
    </source>
</evidence>
<sequence>MSLITETARTFFEACETGKGWEGCSAYCTTDATFSAQAEPLLDVKSVEQYA</sequence>
<name>A0A381YH18_9ZZZZ</name>
<reference evidence="1" key="1">
    <citation type="submission" date="2018-05" db="EMBL/GenBank/DDBJ databases">
        <authorList>
            <person name="Lanie J.A."/>
            <person name="Ng W.-L."/>
            <person name="Kazmierczak K.M."/>
            <person name="Andrzejewski T.M."/>
            <person name="Davidsen T.M."/>
            <person name="Wayne K.J."/>
            <person name="Tettelin H."/>
            <person name="Glass J.I."/>
            <person name="Rusch D."/>
            <person name="Podicherti R."/>
            <person name="Tsui H.-C.T."/>
            <person name="Winkler M.E."/>
        </authorList>
    </citation>
    <scope>NUCLEOTIDE SEQUENCE</scope>
</reference>
<dbReference type="AlphaFoldDB" id="A0A381YH18"/>
<gene>
    <name evidence="1" type="ORF">METZ01_LOCUS129240</name>
</gene>
<evidence type="ECO:0008006" key="2">
    <source>
        <dbReference type="Google" id="ProtNLM"/>
    </source>
</evidence>
<accession>A0A381YH18</accession>
<dbReference type="EMBL" id="UINC01018230">
    <property type="protein sequence ID" value="SVA76386.1"/>
    <property type="molecule type" value="Genomic_DNA"/>
</dbReference>
<protein>
    <recommendedName>
        <fullName evidence="2">SnoaL-like domain-containing protein</fullName>
    </recommendedName>
</protein>
<proteinExistence type="predicted"/>
<organism evidence="1">
    <name type="scientific">marine metagenome</name>
    <dbReference type="NCBI Taxonomy" id="408172"/>
    <lineage>
        <taxon>unclassified sequences</taxon>
        <taxon>metagenomes</taxon>
        <taxon>ecological metagenomes</taxon>
    </lineage>
</organism>
<feature type="non-terminal residue" evidence="1">
    <location>
        <position position="51"/>
    </location>
</feature>